<organism evidence="2 3">
    <name type="scientific">Cuscuta australis</name>
    <dbReference type="NCBI Taxonomy" id="267555"/>
    <lineage>
        <taxon>Eukaryota</taxon>
        <taxon>Viridiplantae</taxon>
        <taxon>Streptophyta</taxon>
        <taxon>Embryophyta</taxon>
        <taxon>Tracheophyta</taxon>
        <taxon>Spermatophyta</taxon>
        <taxon>Magnoliopsida</taxon>
        <taxon>eudicotyledons</taxon>
        <taxon>Gunneridae</taxon>
        <taxon>Pentapetalae</taxon>
        <taxon>asterids</taxon>
        <taxon>lamiids</taxon>
        <taxon>Solanales</taxon>
        <taxon>Convolvulaceae</taxon>
        <taxon>Cuscuteae</taxon>
        <taxon>Cuscuta</taxon>
        <taxon>Cuscuta subgen. Grammica</taxon>
        <taxon>Cuscuta sect. Cleistogrammica</taxon>
    </lineage>
</organism>
<dbReference type="InterPro" id="IPR039312">
    <property type="entry name" value="ZPR"/>
</dbReference>
<reference evidence="2 3" key="1">
    <citation type="submission" date="2018-06" db="EMBL/GenBank/DDBJ databases">
        <title>The Genome of Cuscuta australis (Dodder) Provides Insight into the Evolution of Plant Parasitism.</title>
        <authorList>
            <person name="Liu H."/>
        </authorList>
    </citation>
    <scope>NUCLEOTIDE SEQUENCE [LARGE SCALE GENOMIC DNA]</scope>
    <source>
        <strain evidence="3">cv. Yunnan</strain>
        <tissue evidence="2">Vines</tissue>
    </source>
</reference>
<evidence type="ECO:0000313" key="3">
    <source>
        <dbReference type="Proteomes" id="UP000249390"/>
    </source>
</evidence>
<dbReference type="Proteomes" id="UP000249390">
    <property type="component" value="Unassembled WGS sequence"/>
</dbReference>
<keyword evidence="3" id="KW-1185">Reference proteome</keyword>
<evidence type="ECO:0000313" key="2">
    <source>
        <dbReference type="EMBL" id="RAL44585.1"/>
    </source>
</evidence>
<protein>
    <recommendedName>
        <fullName evidence="4">Protein LITTLE ZIPPER 4</fullName>
    </recommendedName>
</protein>
<proteinExistence type="predicted"/>
<name>A0A328DFJ7_9ASTE</name>
<comment type="caution">
    <text evidence="2">The sequence shown here is derived from an EMBL/GenBank/DDBJ whole genome shotgun (WGS) entry which is preliminary data.</text>
</comment>
<evidence type="ECO:0000256" key="1">
    <source>
        <dbReference type="SAM" id="MobiDB-lite"/>
    </source>
</evidence>
<feature type="compositionally biased region" description="Low complexity" evidence="1">
    <location>
        <begin position="51"/>
        <end position="64"/>
    </location>
</feature>
<feature type="region of interest" description="Disordered" evidence="1">
    <location>
        <begin position="43"/>
        <end position="64"/>
    </location>
</feature>
<dbReference type="PANTHER" id="PTHR33601:SF1">
    <property type="entry name" value="PROTEIN LITTLE ZIPPER 4"/>
    <property type="match status" value="1"/>
</dbReference>
<sequence length="93" mass="10243">MMERINTKLYLENCYIMAENERLRKKAEVLNQENRALLNQLKNRLSPQPPAAAAMTNKNKNKNASIPDLNLAAAAAFSDAAASSSSSKSSFKN</sequence>
<dbReference type="PANTHER" id="PTHR33601">
    <property type="entry name" value="PROTEIN LITTLE ZIPPER 4"/>
    <property type="match status" value="1"/>
</dbReference>
<gene>
    <name evidence="2" type="ORF">DM860_003344</name>
</gene>
<evidence type="ECO:0008006" key="4">
    <source>
        <dbReference type="Google" id="ProtNLM"/>
    </source>
</evidence>
<dbReference type="AlphaFoldDB" id="A0A328DFJ7"/>
<dbReference type="EMBL" id="NQVE01000142">
    <property type="protein sequence ID" value="RAL44585.1"/>
    <property type="molecule type" value="Genomic_DNA"/>
</dbReference>
<accession>A0A328DFJ7</accession>